<evidence type="ECO:0000256" key="1">
    <source>
        <dbReference type="ARBA" id="ARBA00023015"/>
    </source>
</evidence>
<evidence type="ECO:0000313" key="5">
    <source>
        <dbReference type="Proteomes" id="UP001237642"/>
    </source>
</evidence>
<keyword evidence="5" id="KW-1185">Reference proteome</keyword>
<gene>
    <name evidence="4" type="ORF">POM88_019536</name>
</gene>
<feature type="domain" description="Transcription factor MYC/MYB N-terminal" evidence="3">
    <location>
        <begin position="71"/>
        <end position="133"/>
    </location>
</feature>
<dbReference type="InterPro" id="IPR043561">
    <property type="entry name" value="LHW-like"/>
</dbReference>
<reference evidence="4" key="2">
    <citation type="submission" date="2023-05" db="EMBL/GenBank/DDBJ databases">
        <authorList>
            <person name="Schelkunov M.I."/>
        </authorList>
    </citation>
    <scope>NUCLEOTIDE SEQUENCE</scope>
    <source>
        <strain evidence="4">Hsosn_3</strain>
        <tissue evidence="4">Leaf</tissue>
    </source>
</reference>
<organism evidence="4 5">
    <name type="scientific">Heracleum sosnowskyi</name>
    <dbReference type="NCBI Taxonomy" id="360622"/>
    <lineage>
        <taxon>Eukaryota</taxon>
        <taxon>Viridiplantae</taxon>
        <taxon>Streptophyta</taxon>
        <taxon>Embryophyta</taxon>
        <taxon>Tracheophyta</taxon>
        <taxon>Spermatophyta</taxon>
        <taxon>Magnoliopsida</taxon>
        <taxon>eudicotyledons</taxon>
        <taxon>Gunneridae</taxon>
        <taxon>Pentapetalae</taxon>
        <taxon>asterids</taxon>
        <taxon>campanulids</taxon>
        <taxon>Apiales</taxon>
        <taxon>Apiaceae</taxon>
        <taxon>Apioideae</taxon>
        <taxon>apioid superclade</taxon>
        <taxon>Tordylieae</taxon>
        <taxon>Tordyliinae</taxon>
        <taxon>Heracleum</taxon>
    </lineage>
</organism>
<dbReference type="PANTHER" id="PTHR46196:SF1">
    <property type="entry name" value="TRANSCRIPTION FACTOR EMB1444-RELATED"/>
    <property type="match status" value="1"/>
</dbReference>
<comment type="caution">
    <text evidence="4">The sequence shown here is derived from an EMBL/GenBank/DDBJ whole genome shotgun (WGS) entry which is preliminary data.</text>
</comment>
<reference evidence="4" key="1">
    <citation type="submission" date="2023-02" db="EMBL/GenBank/DDBJ databases">
        <title>Genome of toxic invasive species Heracleum sosnowskyi carries increased number of genes despite the absence of recent whole-genome duplications.</title>
        <authorList>
            <person name="Schelkunov M."/>
            <person name="Shtratnikova V."/>
            <person name="Makarenko M."/>
            <person name="Klepikova A."/>
            <person name="Omelchenko D."/>
            <person name="Novikova G."/>
            <person name="Obukhova E."/>
            <person name="Bogdanov V."/>
            <person name="Penin A."/>
            <person name="Logacheva M."/>
        </authorList>
    </citation>
    <scope>NUCLEOTIDE SEQUENCE</scope>
    <source>
        <strain evidence="4">Hsosn_3</strain>
        <tissue evidence="4">Leaf</tissue>
    </source>
</reference>
<keyword evidence="1" id="KW-0805">Transcription regulation</keyword>
<sequence length="159" mass="17517">MDNQLCQALRSLCFNTGWHYALFWKLNHQVPMVLTLEDACYRNHEHHGPLGRSCVGQIVNNLLGFTLAKMSSHVYALGEGVVGQFHDGWLAQLSAGIRTIAVVAVFPHGVIQLGSFNSVQILEDLNLVNHIRATMVELRVNIPGYNSSSTGILHASVDI</sequence>
<proteinExistence type="predicted"/>
<protein>
    <recommendedName>
        <fullName evidence="3">Transcription factor MYC/MYB N-terminal domain-containing protein</fullName>
    </recommendedName>
</protein>
<dbReference type="InterPro" id="IPR025610">
    <property type="entry name" value="MYC/MYB_N"/>
</dbReference>
<dbReference type="PANTHER" id="PTHR46196">
    <property type="entry name" value="TRANSCRIPTION FACTOR BHLH155-LIKE ISOFORM X1-RELATED"/>
    <property type="match status" value="1"/>
</dbReference>
<dbReference type="Pfam" id="PF14215">
    <property type="entry name" value="bHLH-MYC_N"/>
    <property type="match status" value="2"/>
</dbReference>
<dbReference type="Proteomes" id="UP001237642">
    <property type="component" value="Unassembled WGS sequence"/>
</dbReference>
<dbReference type="EMBL" id="JAUIZM010000005">
    <property type="protein sequence ID" value="KAK1381801.1"/>
    <property type="molecule type" value="Genomic_DNA"/>
</dbReference>
<evidence type="ECO:0000313" key="4">
    <source>
        <dbReference type="EMBL" id="KAK1381801.1"/>
    </source>
</evidence>
<evidence type="ECO:0000259" key="3">
    <source>
        <dbReference type="Pfam" id="PF14215"/>
    </source>
</evidence>
<name>A0AAD8IA35_9APIA</name>
<dbReference type="GO" id="GO:0003700">
    <property type="term" value="F:DNA-binding transcription factor activity"/>
    <property type="evidence" value="ECO:0007669"/>
    <property type="project" value="InterPro"/>
</dbReference>
<evidence type="ECO:0000256" key="2">
    <source>
        <dbReference type="ARBA" id="ARBA00023163"/>
    </source>
</evidence>
<feature type="domain" description="Transcription factor MYC/MYB N-terminal" evidence="3">
    <location>
        <begin position="6"/>
        <end position="46"/>
    </location>
</feature>
<keyword evidence="2" id="KW-0804">Transcription</keyword>
<dbReference type="AlphaFoldDB" id="A0AAD8IA35"/>
<accession>A0AAD8IA35</accession>